<evidence type="ECO:0000313" key="2">
    <source>
        <dbReference type="Ensembl" id="ENSENLP00000008186.1"/>
    </source>
</evidence>
<keyword evidence="1" id="KW-0472">Membrane</keyword>
<organism evidence="2 3">
    <name type="scientific">Echeneis naucrates</name>
    <name type="common">Live sharksucker</name>
    <dbReference type="NCBI Taxonomy" id="173247"/>
    <lineage>
        <taxon>Eukaryota</taxon>
        <taxon>Metazoa</taxon>
        <taxon>Chordata</taxon>
        <taxon>Craniata</taxon>
        <taxon>Vertebrata</taxon>
        <taxon>Euteleostomi</taxon>
        <taxon>Actinopterygii</taxon>
        <taxon>Neopterygii</taxon>
        <taxon>Teleostei</taxon>
        <taxon>Neoteleostei</taxon>
        <taxon>Acanthomorphata</taxon>
        <taxon>Carangaria</taxon>
        <taxon>Carangiformes</taxon>
        <taxon>Echeneidae</taxon>
        <taxon>Echeneis</taxon>
    </lineage>
</organism>
<dbReference type="AlphaFoldDB" id="A0A665TTK0"/>
<proteinExistence type="predicted"/>
<reference evidence="2" key="2">
    <citation type="submission" date="2025-08" db="UniProtKB">
        <authorList>
            <consortium name="Ensembl"/>
        </authorList>
    </citation>
    <scope>IDENTIFICATION</scope>
</reference>
<keyword evidence="1" id="KW-0812">Transmembrane</keyword>
<dbReference type="Gene3D" id="1.10.1450.10">
    <property type="entry name" value="Tetraspanin"/>
    <property type="match status" value="1"/>
</dbReference>
<keyword evidence="3" id="KW-1185">Reference proteome</keyword>
<sequence>CFGFLQYHLNTFQHQLFVPPPFKLSFLGNMLMYIIELGCLLLSVLGIFGACKGKRWCLILLLLMMLLFHYCWYMCSMQLGWRRPTCLCGLTFHFVCVFVYARHLQFECCGLIEGYKDWGSFIPASCNCHYPGKCVSISLRETQNKQQR</sequence>
<dbReference type="InParanoid" id="A0A665TTK0"/>
<dbReference type="Proteomes" id="UP000472264">
    <property type="component" value="Chromosome 23"/>
</dbReference>
<evidence type="ECO:0000313" key="3">
    <source>
        <dbReference type="Proteomes" id="UP000472264"/>
    </source>
</evidence>
<dbReference type="Ensembl" id="ENSENLT00000008560.1">
    <property type="protein sequence ID" value="ENSENLP00000008186.1"/>
    <property type="gene ID" value="ENSENLG00000003964.1"/>
</dbReference>
<feature type="transmembrane region" description="Helical" evidence="1">
    <location>
        <begin position="30"/>
        <end position="49"/>
    </location>
</feature>
<dbReference type="InterPro" id="IPR008952">
    <property type="entry name" value="Tetraspanin_EC2_sf"/>
</dbReference>
<keyword evidence="1" id="KW-1133">Transmembrane helix</keyword>
<reference evidence="2" key="1">
    <citation type="submission" date="2021-04" db="EMBL/GenBank/DDBJ databases">
        <authorList>
            <consortium name="Wellcome Sanger Institute Data Sharing"/>
        </authorList>
    </citation>
    <scope>NUCLEOTIDE SEQUENCE [LARGE SCALE GENOMIC DNA]</scope>
</reference>
<evidence type="ECO:0000256" key="1">
    <source>
        <dbReference type="SAM" id="Phobius"/>
    </source>
</evidence>
<feature type="transmembrane region" description="Helical" evidence="1">
    <location>
        <begin position="56"/>
        <end position="75"/>
    </location>
</feature>
<feature type="transmembrane region" description="Helical" evidence="1">
    <location>
        <begin position="81"/>
        <end position="101"/>
    </location>
</feature>
<name>A0A665TTK0_ECHNA</name>
<accession>A0A665TTK0</accession>
<reference evidence="2" key="3">
    <citation type="submission" date="2025-09" db="UniProtKB">
        <authorList>
            <consortium name="Ensembl"/>
        </authorList>
    </citation>
    <scope>IDENTIFICATION</scope>
</reference>
<protein>
    <submittedName>
        <fullName evidence="2">Uncharacterized protein</fullName>
    </submittedName>
</protein>
<dbReference type="GO" id="GO:0016020">
    <property type="term" value="C:membrane"/>
    <property type="evidence" value="ECO:0007669"/>
    <property type="project" value="InterPro"/>
</dbReference>